<feature type="signal peptide" evidence="2">
    <location>
        <begin position="1"/>
        <end position="19"/>
    </location>
</feature>
<keyword evidence="4" id="KW-1185">Reference proteome</keyword>
<feature type="compositionally biased region" description="Polar residues" evidence="1">
    <location>
        <begin position="206"/>
        <end position="216"/>
    </location>
</feature>
<gene>
    <name evidence="3" type="ORF">VNO77_02210</name>
</gene>
<dbReference type="AlphaFoldDB" id="A0AAN9RB23"/>
<dbReference type="EMBL" id="JAYMYQ010000001">
    <property type="protein sequence ID" value="KAK7360228.1"/>
    <property type="molecule type" value="Genomic_DNA"/>
</dbReference>
<evidence type="ECO:0000256" key="1">
    <source>
        <dbReference type="SAM" id="MobiDB-lite"/>
    </source>
</evidence>
<feature type="region of interest" description="Disordered" evidence="1">
    <location>
        <begin position="206"/>
        <end position="227"/>
    </location>
</feature>
<evidence type="ECO:0000313" key="4">
    <source>
        <dbReference type="Proteomes" id="UP001367508"/>
    </source>
</evidence>
<feature type="chain" id="PRO_5043029613" evidence="2">
    <location>
        <begin position="20"/>
        <end position="227"/>
    </location>
</feature>
<protein>
    <submittedName>
        <fullName evidence="3">Uncharacterized protein</fullName>
    </submittedName>
</protein>
<dbReference type="Proteomes" id="UP001367508">
    <property type="component" value="Unassembled WGS sequence"/>
</dbReference>
<organism evidence="3 4">
    <name type="scientific">Canavalia gladiata</name>
    <name type="common">Sword bean</name>
    <name type="synonym">Dolichos gladiatus</name>
    <dbReference type="NCBI Taxonomy" id="3824"/>
    <lineage>
        <taxon>Eukaryota</taxon>
        <taxon>Viridiplantae</taxon>
        <taxon>Streptophyta</taxon>
        <taxon>Embryophyta</taxon>
        <taxon>Tracheophyta</taxon>
        <taxon>Spermatophyta</taxon>
        <taxon>Magnoliopsida</taxon>
        <taxon>eudicotyledons</taxon>
        <taxon>Gunneridae</taxon>
        <taxon>Pentapetalae</taxon>
        <taxon>rosids</taxon>
        <taxon>fabids</taxon>
        <taxon>Fabales</taxon>
        <taxon>Fabaceae</taxon>
        <taxon>Papilionoideae</taxon>
        <taxon>50 kb inversion clade</taxon>
        <taxon>NPAAA clade</taxon>
        <taxon>indigoferoid/millettioid clade</taxon>
        <taxon>Phaseoleae</taxon>
        <taxon>Canavalia</taxon>
    </lineage>
</organism>
<name>A0AAN9RB23_CANGL</name>
<comment type="caution">
    <text evidence="3">The sequence shown here is derived from an EMBL/GenBank/DDBJ whole genome shotgun (WGS) entry which is preliminary data.</text>
</comment>
<evidence type="ECO:0000256" key="2">
    <source>
        <dbReference type="SAM" id="SignalP"/>
    </source>
</evidence>
<proteinExistence type="predicted"/>
<keyword evidence="2" id="KW-0732">Signal</keyword>
<accession>A0AAN9RB23</accession>
<evidence type="ECO:0000313" key="3">
    <source>
        <dbReference type="EMBL" id="KAK7360228.1"/>
    </source>
</evidence>
<sequence length="227" mass="24625">MAFMALLASWLSCFKRLGAWGGGLVARMFGFMEDMARPWSLAQCLSTREPHVRGGRIGKEIWEKLLTEGLEPLTRGVFGRLNHQAKRLVGCRVFLIKFKQQPWGVVSSGKNQSRAKVKCFLKGSNLGTRSHERPATPPSQCIHLAQLQPHGYLGSSSAAASLSVTPCPPPSSHFGLEMLDLCSVGNTSSRSSGGLPNYPALPWNGHTNCHSKQPTMPSSSSLPLSRG</sequence>
<reference evidence="3 4" key="1">
    <citation type="submission" date="2024-01" db="EMBL/GenBank/DDBJ databases">
        <title>The genomes of 5 underutilized Papilionoideae crops provide insights into root nodulation and disease resistanc.</title>
        <authorList>
            <person name="Jiang F."/>
        </authorList>
    </citation>
    <scope>NUCLEOTIDE SEQUENCE [LARGE SCALE GENOMIC DNA]</scope>
    <source>
        <strain evidence="3">LVBAO_FW01</strain>
        <tissue evidence="3">Leaves</tissue>
    </source>
</reference>
<feature type="compositionally biased region" description="Low complexity" evidence="1">
    <location>
        <begin position="217"/>
        <end position="227"/>
    </location>
</feature>